<dbReference type="Gene3D" id="3.30.2310.20">
    <property type="entry name" value="RelE-like"/>
    <property type="match status" value="1"/>
</dbReference>
<evidence type="ECO:0000313" key="2">
    <source>
        <dbReference type="EMBL" id="MDX6190634.1"/>
    </source>
</evidence>
<proteinExistence type="predicted"/>
<accession>A0ABU4RDH8</accession>
<comment type="caution">
    <text evidence="2">The sequence shown here is derived from an EMBL/GenBank/DDBJ whole genome shotgun (WGS) entry which is preliminary data.</text>
</comment>
<gene>
    <name evidence="2" type="ORF">SGQ83_14835</name>
</gene>
<dbReference type="Proteomes" id="UP001273350">
    <property type="component" value="Unassembled WGS sequence"/>
</dbReference>
<dbReference type="EMBL" id="JAWXVI010000007">
    <property type="protein sequence ID" value="MDX6190634.1"/>
    <property type="molecule type" value="Genomic_DNA"/>
</dbReference>
<reference evidence="2 3" key="1">
    <citation type="submission" date="2023-11" db="EMBL/GenBank/DDBJ databases">
        <title>Unpublished Manusciprt.</title>
        <authorList>
            <person name="Saticioglu I.B."/>
            <person name="Ay H."/>
            <person name="Ajmi N."/>
            <person name="Altun S."/>
            <person name="Duman M."/>
        </authorList>
    </citation>
    <scope>NUCLEOTIDE SEQUENCE [LARGE SCALE GENOMIC DNA]</scope>
    <source>
        <strain evidence="2 3">Fl-318</strain>
    </source>
</reference>
<dbReference type="InterPro" id="IPR007712">
    <property type="entry name" value="RelE/ParE_toxin"/>
</dbReference>
<dbReference type="RefSeq" id="WP_047774892.1">
    <property type="nucleotide sequence ID" value="NZ_CP087134.1"/>
</dbReference>
<keyword evidence="3" id="KW-1185">Reference proteome</keyword>
<evidence type="ECO:0000313" key="3">
    <source>
        <dbReference type="Proteomes" id="UP001273350"/>
    </source>
</evidence>
<evidence type="ECO:0000256" key="1">
    <source>
        <dbReference type="ARBA" id="ARBA00022649"/>
    </source>
</evidence>
<sequence>MKIIWSEKAKYSFHSIRNYIEICWSPLIAKKFTNDVLRVNNLLEKNPHLGKYRADLECREIVISKQVTLYYEIQEGYIQLITFWNNRQQPIEILDL</sequence>
<dbReference type="InterPro" id="IPR035093">
    <property type="entry name" value="RelE/ParE_toxin_dom_sf"/>
</dbReference>
<keyword evidence="1" id="KW-1277">Toxin-antitoxin system</keyword>
<protein>
    <submittedName>
        <fullName evidence="2">Type II toxin-antitoxin system RelE/ParE family toxin</fullName>
    </submittedName>
</protein>
<organism evidence="2 3">
    <name type="scientific">Flavobacterium cupriresistens</name>
    <dbReference type="NCBI Taxonomy" id="2893885"/>
    <lineage>
        <taxon>Bacteria</taxon>
        <taxon>Pseudomonadati</taxon>
        <taxon>Bacteroidota</taxon>
        <taxon>Flavobacteriia</taxon>
        <taxon>Flavobacteriales</taxon>
        <taxon>Flavobacteriaceae</taxon>
        <taxon>Flavobacterium</taxon>
    </lineage>
</organism>
<name>A0ABU4RDH8_9FLAO</name>
<dbReference type="Pfam" id="PF05016">
    <property type="entry name" value="ParE_toxin"/>
    <property type="match status" value="1"/>
</dbReference>